<feature type="compositionally biased region" description="Polar residues" evidence="2">
    <location>
        <begin position="229"/>
        <end position="238"/>
    </location>
</feature>
<keyword evidence="1" id="KW-0479">Metal-binding</keyword>
<comment type="caution">
    <text evidence="4">The sequence shown here is derived from an EMBL/GenBank/DDBJ whole genome shotgun (WGS) entry which is preliminary data.</text>
</comment>
<evidence type="ECO:0000256" key="1">
    <source>
        <dbReference type="PROSITE-ProRule" id="PRU00047"/>
    </source>
</evidence>
<dbReference type="InParanoid" id="A0A1C7NAL0"/>
<dbReference type="GO" id="GO:0003676">
    <property type="term" value="F:nucleic acid binding"/>
    <property type="evidence" value="ECO:0007669"/>
    <property type="project" value="InterPro"/>
</dbReference>
<keyword evidence="5" id="KW-1185">Reference proteome</keyword>
<dbReference type="GO" id="GO:0008270">
    <property type="term" value="F:zinc ion binding"/>
    <property type="evidence" value="ECO:0007669"/>
    <property type="project" value="UniProtKB-KW"/>
</dbReference>
<proteinExistence type="predicted"/>
<dbReference type="PROSITE" id="PS50158">
    <property type="entry name" value="ZF_CCHC"/>
    <property type="match status" value="1"/>
</dbReference>
<dbReference type="InterPro" id="IPR036875">
    <property type="entry name" value="Znf_CCHC_sf"/>
</dbReference>
<dbReference type="OrthoDB" id="2241864at2759"/>
<keyword evidence="1" id="KW-0863">Zinc-finger</keyword>
<dbReference type="SUPFAM" id="SSF57756">
    <property type="entry name" value="Retrovirus zinc finger-like domains"/>
    <property type="match status" value="1"/>
</dbReference>
<dbReference type="Pfam" id="PF00098">
    <property type="entry name" value="zf-CCHC"/>
    <property type="match status" value="1"/>
</dbReference>
<dbReference type="SMART" id="SM00343">
    <property type="entry name" value="ZnF_C2HC"/>
    <property type="match status" value="2"/>
</dbReference>
<name>A0A1C7NAL0_9FUNG</name>
<evidence type="ECO:0000256" key="2">
    <source>
        <dbReference type="SAM" id="MobiDB-lite"/>
    </source>
</evidence>
<evidence type="ECO:0000259" key="3">
    <source>
        <dbReference type="PROSITE" id="PS50158"/>
    </source>
</evidence>
<dbReference type="InterPro" id="IPR001878">
    <property type="entry name" value="Znf_CCHC"/>
</dbReference>
<gene>
    <name evidence="4" type="ORF">A0J61_07553</name>
</gene>
<organism evidence="4 5">
    <name type="scientific">Choanephora cucurbitarum</name>
    <dbReference type="NCBI Taxonomy" id="101091"/>
    <lineage>
        <taxon>Eukaryota</taxon>
        <taxon>Fungi</taxon>
        <taxon>Fungi incertae sedis</taxon>
        <taxon>Mucoromycota</taxon>
        <taxon>Mucoromycotina</taxon>
        <taxon>Mucoromycetes</taxon>
        <taxon>Mucorales</taxon>
        <taxon>Mucorineae</taxon>
        <taxon>Choanephoraceae</taxon>
        <taxon>Choanephoroideae</taxon>
        <taxon>Choanephora</taxon>
    </lineage>
</organism>
<evidence type="ECO:0000313" key="5">
    <source>
        <dbReference type="Proteomes" id="UP000093000"/>
    </source>
</evidence>
<dbReference type="Proteomes" id="UP000093000">
    <property type="component" value="Unassembled WGS sequence"/>
</dbReference>
<keyword evidence="1" id="KW-0862">Zinc</keyword>
<dbReference type="Gene3D" id="4.10.60.10">
    <property type="entry name" value="Zinc finger, CCHC-type"/>
    <property type="match status" value="1"/>
</dbReference>
<protein>
    <recommendedName>
        <fullName evidence="3">CCHC-type domain-containing protein</fullName>
    </recommendedName>
</protein>
<dbReference type="AlphaFoldDB" id="A0A1C7NAL0"/>
<accession>A0A1C7NAL0</accession>
<feature type="region of interest" description="Disordered" evidence="2">
    <location>
        <begin position="212"/>
        <end position="238"/>
    </location>
</feature>
<dbReference type="EMBL" id="LUGH01000515">
    <property type="protein sequence ID" value="OBZ84404.1"/>
    <property type="molecule type" value="Genomic_DNA"/>
</dbReference>
<feature type="domain" description="CCHC-type" evidence="3">
    <location>
        <begin position="197"/>
        <end position="212"/>
    </location>
</feature>
<evidence type="ECO:0000313" key="4">
    <source>
        <dbReference type="EMBL" id="OBZ84404.1"/>
    </source>
</evidence>
<sequence length="295" mass="34641">MDQDSVFIETTHIKDKMKFKNYLNSFNTGDTYIYYGRQPEERTWQSRTFLETSWDTKSQVYAKLISEGLVMQGEPEPLLKGYRSLPSDVHIVRIKIEQLPFMEPKRLLEQLRERMSHFGEVLHLGLLKDGPCFVGTGYAYLNMDTEPDEPLRPIINWLDDRKRILLTWDHVPPFCYICKKEHHIKTECPVYMNTKLCFKCRKPGHVLKMCPSRKLSSEENSSEDEKSVQNEGSLTPRSEASFVSQERIALFLENLNLMPPAELEKRRLLQSQHLKSLLMFQEKHHGDSEENFIQL</sequence>
<reference evidence="4 5" key="1">
    <citation type="submission" date="2016-03" db="EMBL/GenBank/DDBJ databases">
        <title>Choanephora cucurbitarum.</title>
        <authorList>
            <person name="Min B."/>
            <person name="Park H."/>
            <person name="Park J.-H."/>
            <person name="Shin H.-D."/>
            <person name="Choi I.-G."/>
        </authorList>
    </citation>
    <scope>NUCLEOTIDE SEQUENCE [LARGE SCALE GENOMIC DNA]</scope>
    <source>
        <strain evidence="4 5">KUS-F28377</strain>
    </source>
</reference>